<name>A0A176VH05_MARPO</name>
<accession>A0A176VH05</accession>
<feature type="chain" id="PRO_5008051783" description="Secreted protein" evidence="2">
    <location>
        <begin position="26"/>
        <end position="128"/>
    </location>
</feature>
<keyword evidence="4" id="KW-1185">Reference proteome</keyword>
<feature type="signal peptide" evidence="2">
    <location>
        <begin position="1"/>
        <end position="25"/>
    </location>
</feature>
<feature type="compositionally biased region" description="Basic and acidic residues" evidence="1">
    <location>
        <begin position="36"/>
        <end position="50"/>
    </location>
</feature>
<evidence type="ECO:0000313" key="4">
    <source>
        <dbReference type="Proteomes" id="UP000077202"/>
    </source>
</evidence>
<reference evidence="3" key="1">
    <citation type="submission" date="2016-03" db="EMBL/GenBank/DDBJ databases">
        <title>Mechanisms controlling the formation of the plant cell surface in tip-growing cells are functionally conserved among land plants.</title>
        <authorList>
            <person name="Honkanen S."/>
            <person name="Jones V.A."/>
            <person name="Morieri G."/>
            <person name="Champion C."/>
            <person name="Hetherington A.J."/>
            <person name="Kelly S."/>
            <person name="Saint-Marcoux D."/>
            <person name="Proust H."/>
            <person name="Prescott H."/>
            <person name="Dolan L."/>
        </authorList>
    </citation>
    <scope>NUCLEOTIDE SEQUENCE [LARGE SCALE GENOMIC DNA]</scope>
    <source>
        <tissue evidence="3">Whole gametophyte</tissue>
    </source>
</reference>
<dbReference type="AlphaFoldDB" id="A0A176VH05"/>
<dbReference type="EMBL" id="LVLJ01003744">
    <property type="protein sequence ID" value="OAE19867.1"/>
    <property type="molecule type" value="Genomic_DNA"/>
</dbReference>
<keyword evidence="2" id="KW-0732">Signal</keyword>
<evidence type="ECO:0000256" key="2">
    <source>
        <dbReference type="SAM" id="SignalP"/>
    </source>
</evidence>
<sequence length="128" mass="14129">MERWMMIARWLERVLLCCCLELLIAAPRVAFLHQMSERQKTSRDRADRKGQFAFGRSKAEPQPQPQATATPVGDAILLSVELILPRHFAAMPLPGGCVCHIPAMPRTYTAGPAVVSLRDEGTNAHGPP</sequence>
<dbReference type="Proteomes" id="UP000077202">
    <property type="component" value="Unassembled WGS sequence"/>
</dbReference>
<feature type="region of interest" description="Disordered" evidence="1">
    <location>
        <begin position="36"/>
        <end position="70"/>
    </location>
</feature>
<proteinExistence type="predicted"/>
<gene>
    <name evidence="3" type="ORF">AXG93_1130s1200</name>
</gene>
<evidence type="ECO:0000256" key="1">
    <source>
        <dbReference type="SAM" id="MobiDB-lite"/>
    </source>
</evidence>
<comment type="caution">
    <text evidence="3">The sequence shown here is derived from an EMBL/GenBank/DDBJ whole genome shotgun (WGS) entry which is preliminary data.</text>
</comment>
<evidence type="ECO:0008006" key="5">
    <source>
        <dbReference type="Google" id="ProtNLM"/>
    </source>
</evidence>
<organism evidence="3 4">
    <name type="scientific">Marchantia polymorpha subsp. ruderalis</name>
    <dbReference type="NCBI Taxonomy" id="1480154"/>
    <lineage>
        <taxon>Eukaryota</taxon>
        <taxon>Viridiplantae</taxon>
        <taxon>Streptophyta</taxon>
        <taxon>Embryophyta</taxon>
        <taxon>Marchantiophyta</taxon>
        <taxon>Marchantiopsida</taxon>
        <taxon>Marchantiidae</taxon>
        <taxon>Marchantiales</taxon>
        <taxon>Marchantiaceae</taxon>
        <taxon>Marchantia</taxon>
    </lineage>
</organism>
<protein>
    <recommendedName>
        <fullName evidence="5">Secreted protein</fullName>
    </recommendedName>
</protein>
<evidence type="ECO:0000313" key="3">
    <source>
        <dbReference type="EMBL" id="OAE19867.1"/>
    </source>
</evidence>